<keyword evidence="3" id="KW-1185">Reference proteome</keyword>
<sequence>MKRQRMATLQFKDDCDSMKVGLREFDSSWTWQANELRAIGTVTVSCSQVPQVLRLE</sequence>
<evidence type="ECO:0000313" key="3">
    <source>
        <dbReference type="Proteomes" id="UP000541444"/>
    </source>
</evidence>
<dbReference type="OrthoDB" id="10261385at2759"/>
<name>A0A7J7LVV8_9MAGN</name>
<dbReference type="Proteomes" id="UP000541444">
    <property type="component" value="Unassembled WGS sequence"/>
</dbReference>
<dbReference type="EMBL" id="JACGCM010001963">
    <property type="protein sequence ID" value="KAF6146755.1"/>
    <property type="molecule type" value="Genomic_DNA"/>
</dbReference>
<comment type="caution">
    <text evidence="1">The sequence shown here is derived from an EMBL/GenBank/DDBJ whole genome shotgun (WGS) entry which is preliminary data.</text>
</comment>
<organism evidence="1 3">
    <name type="scientific">Kingdonia uniflora</name>
    <dbReference type="NCBI Taxonomy" id="39325"/>
    <lineage>
        <taxon>Eukaryota</taxon>
        <taxon>Viridiplantae</taxon>
        <taxon>Streptophyta</taxon>
        <taxon>Embryophyta</taxon>
        <taxon>Tracheophyta</taxon>
        <taxon>Spermatophyta</taxon>
        <taxon>Magnoliopsida</taxon>
        <taxon>Ranunculales</taxon>
        <taxon>Circaeasteraceae</taxon>
        <taxon>Kingdonia</taxon>
    </lineage>
</organism>
<dbReference type="AlphaFoldDB" id="A0A7J7LVV8"/>
<gene>
    <name evidence="1" type="ORF">GIB67_004191</name>
    <name evidence="2" type="ORF">GIB67_031761</name>
</gene>
<protein>
    <submittedName>
        <fullName evidence="1">Uncharacterized protein</fullName>
    </submittedName>
</protein>
<proteinExistence type="predicted"/>
<reference evidence="1 3" key="1">
    <citation type="journal article" date="2020" name="IScience">
        <title>Genome Sequencing of the Endangered Kingdonia uniflora (Circaeasteraceae, Ranunculales) Reveals Potential Mechanisms of Evolutionary Specialization.</title>
        <authorList>
            <person name="Sun Y."/>
            <person name="Deng T."/>
            <person name="Zhang A."/>
            <person name="Moore M.J."/>
            <person name="Landis J.B."/>
            <person name="Lin N."/>
            <person name="Zhang H."/>
            <person name="Zhang X."/>
            <person name="Huang J."/>
            <person name="Zhang X."/>
            <person name="Sun H."/>
            <person name="Wang H."/>
        </authorList>
    </citation>
    <scope>NUCLEOTIDE SEQUENCE [LARGE SCALE GENOMIC DNA]</scope>
    <source>
        <strain evidence="1">TB1705</strain>
        <tissue evidence="1">Leaf</tissue>
    </source>
</reference>
<dbReference type="EMBL" id="JACGCM010000724">
    <property type="protein sequence ID" value="KAF6167560.1"/>
    <property type="molecule type" value="Genomic_DNA"/>
</dbReference>
<evidence type="ECO:0000313" key="2">
    <source>
        <dbReference type="EMBL" id="KAF6167560.1"/>
    </source>
</evidence>
<accession>A0A7J7LVV8</accession>
<evidence type="ECO:0000313" key="1">
    <source>
        <dbReference type="EMBL" id="KAF6146755.1"/>
    </source>
</evidence>